<comment type="catalytic activity">
    <reaction evidence="1">
        <text>D-ribulose 5-phosphate = (2S)-2-hydroxy-3-oxobutyl phosphate + formate + H(+)</text>
        <dbReference type="Rhea" id="RHEA:18457"/>
        <dbReference type="ChEBI" id="CHEBI:15378"/>
        <dbReference type="ChEBI" id="CHEBI:15740"/>
        <dbReference type="ChEBI" id="CHEBI:58121"/>
        <dbReference type="ChEBI" id="CHEBI:58830"/>
        <dbReference type="EC" id="4.1.99.12"/>
    </reaction>
</comment>
<feature type="binding site" evidence="14">
    <location>
        <position position="301"/>
    </location>
    <ligand>
        <name>Zn(2+)</name>
        <dbReference type="ChEBI" id="CHEBI:29105"/>
        <note>catalytic</note>
    </ligand>
</feature>
<comment type="similarity">
    <text evidence="5">In the N-terminal section; belongs to the DHBP synthase family.</text>
</comment>
<evidence type="ECO:0000256" key="8">
    <source>
        <dbReference type="ARBA" id="ARBA00022723"/>
    </source>
</evidence>
<comment type="function">
    <text evidence="14">Catalyzes the conversion of GTP to 2,5-diamino-6-ribosylamino-4(3H)-pyrimidinone 5'-phosphate (DARP), formate and pyrophosphate.</text>
</comment>
<dbReference type="NCBIfam" id="NF001591">
    <property type="entry name" value="PRK00393.1"/>
    <property type="match status" value="1"/>
</dbReference>
<comment type="pathway">
    <text evidence="3 14">Cofactor biosynthesis; riboflavin biosynthesis; 5-amino-6-(D-ribitylamino)uracil from GTP: step 1/4.</text>
</comment>
<feature type="binding site" evidence="14">
    <location>
        <position position="383"/>
    </location>
    <ligand>
        <name>GTP</name>
        <dbReference type="ChEBI" id="CHEBI:37565"/>
    </ligand>
</feature>
<feature type="binding site" evidence="14">
    <location>
        <position position="304"/>
    </location>
    <ligand>
        <name>GTP</name>
        <dbReference type="ChEBI" id="CHEBI:37565"/>
    </ligand>
</feature>
<keyword evidence="12 14" id="KW-0342">GTP-binding</keyword>
<feature type="region of interest" description="Disordered" evidence="15">
    <location>
        <begin position="202"/>
        <end position="240"/>
    </location>
</feature>
<dbReference type="GO" id="GO:0009231">
    <property type="term" value="P:riboflavin biosynthetic process"/>
    <property type="evidence" value="ECO:0007669"/>
    <property type="project" value="UniProtKB-UniRule"/>
</dbReference>
<comment type="pathway">
    <text evidence="4">Cofactor biosynthesis; riboflavin biosynthesis; 2-hydroxy-3-oxobutyl phosphate from D-ribulose 5-phosphate: step 1/1.</text>
</comment>
<dbReference type="Gene3D" id="3.40.50.10990">
    <property type="entry name" value="GTP cyclohydrolase II"/>
    <property type="match status" value="1"/>
</dbReference>
<feature type="binding site" evidence="14">
    <location>
        <position position="388"/>
    </location>
    <ligand>
        <name>GTP</name>
        <dbReference type="ChEBI" id="CHEBI:37565"/>
    </ligand>
</feature>
<proteinExistence type="inferred from homology"/>
<keyword evidence="18" id="KW-1185">Reference proteome</keyword>
<feature type="binding site" evidence="14">
    <location>
        <position position="348"/>
    </location>
    <ligand>
        <name>GTP</name>
        <dbReference type="ChEBI" id="CHEBI:37565"/>
    </ligand>
</feature>
<evidence type="ECO:0000256" key="4">
    <source>
        <dbReference type="ARBA" id="ARBA00004904"/>
    </source>
</evidence>
<dbReference type="InterPro" id="IPR017945">
    <property type="entry name" value="DHBP_synth_RibB-like_a/b_dom"/>
</dbReference>
<keyword evidence="9 14" id="KW-0547">Nucleotide-binding</keyword>
<reference evidence="17" key="1">
    <citation type="submission" date="2021-08" db="EMBL/GenBank/DDBJ databases">
        <title>Comparative analyses of Brucepasteria parasyntrophica and Teretinema zuelzerae.</title>
        <authorList>
            <person name="Song Y."/>
            <person name="Brune A."/>
        </authorList>
    </citation>
    <scope>NUCLEOTIDE SEQUENCE</scope>
    <source>
        <strain evidence="17">DSM 1903</strain>
    </source>
</reference>
<comment type="function">
    <text evidence="2">Catalyzes the conversion of D-ribulose 5-phosphate to formate and 3,4-dihydroxy-2-butanone 4-phosphate.</text>
</comment>
<dbReference type="GO" id="GO:0005829">
    <property type="term" value="C:cytosol"/>
    <property type="evidence" value="ECO:0007669"/>
    <property type="project" value="TreeGrafter"/>
</dbReference>
<dbReference type="SUPFAM" id="SSF55821">
    <property type="entry name" value="YrdC/RibB"/>
    <property type="match status" value="1"/>
</dbReference>
<protein>
    <recommendedName>
        <fullName evidence="14">GTP cyclohydrolase-2</fullName>
        <ecNumber evidence="14">3.5.4.25</ecNumber>
    </recommendedName>
    <alternativeName>
        <fullName evidence="14">GTP cyclohydrolase II</fullName>
    </alternativeName>
</protein>
<evidence type="ECO:0000256" key="11">
    <source>
        <dbReference type="ARBA" id="ARBA00022833"/>
    </source>
</evidence>
<keyword evidence="8 14" id="KW-0479">Metal-binding</keyword>
<evidence type="ECO:0000259" key="16">
    <source>
        <dbReference type="Pfam" id="PF00925"/>
    </source>
</evidence>
<dbReference type="GO" id="GO:0005525">
    <property type="term" value="F:GTP binding"/>
    <property type="evidence" value="ECO:0007669"/>
    <property type="project" value="UniProtKB-KW"/>
</dbReference>
<feature type="binding site" evidence="14">
    <location>
        <begin position="326"/>
        <end position="328"/>
    </location>
    <ligand>
        <name>GTP</name>
        <dbReference type="ChEBI" id="CHEBI:37565"/>
    </ligand>
</feature>
<comment type="catalytic activity">
    <reaction evidence="13 14">
        <text>GTP + 4 H2O = 2,5-diamino-6-hydroxy-4-(5-phosphoribosylamino)-pyrimidine + formate + 2 phosphate + 3 H(+)</text>
        <dbReference type="Rhea" id="RHEA:23704"/>
        <dbReference type="ChEBI" id="CHEBI:15377"/>
        <dbReference type="ChEBI" id="CHEBI:15378"/>
        <dbReference type="ChEBI" id="CHEBI:15740"/>
        <dbReference type="ChEBI" id="CHEBI:37565"/>
        <dbReference type="ChEBI" id="CHEBI:43474"/>
        <dbReference type="ChEBI" id="CHEBI:58614"/>
        <dbReference type="EC" id="3.5.4.25"/>
    </reaction>
</comment>
<dbReference type="PIRSF" id="PIRSF001259">
    <property type="entry name" value="RibA"/>
    <property type="match status" value="1"/>
</dbReference>
<feature type="binding site" evidence="14">
    <location>
        <position position="288"/>
    </location>
    <ligand>
        <name>Zn(2+)</name>
        <dbReference type="ChEBI" id="CHEBI:29105"/>
        <note>catalytic</note>
    </ligand>
</feature>
<gene>
    <name evidence="14 17" type="primary">ribA</name>
    <name evidence="17" type="ORF">K7J14_06500</name>
</gene>
<dbReference type="Pfam" id="PF00926">
    <property type="entry name" value="DHBP_synthase"/>
    <property type="match status" value="1"/>
</dbReference>
<evidence type="ECO:0000256" key="3">
    <source>
        <dbReference type="ARBA" id="ARBA00004853"/>
    </source>
</evidence>
<feature type="active site" description="Nucleophile" evidence="14">
    <location>
        <position position="362"/>
    </location>
</feature>
<sequence>MSKVREALKALKNGKMIIVSDDESRENEGDLVMLASKATQEGMTFMIREAGGLICVPADEQRLRDLGIPAMCGDNRDPHGTAFTLSVDHRDSGTGISALARALTARALADPETKPADLRSPGHMFPLSAREGGLSARRGHTEAAVELARLAGERIPAAVICEILNPDGTMARAADLAAFAEKHDLPLVSVGEIAEFSANEAKTRIPDGSAPPAGTTAAGKQTAVASDDPKNAGRRTLRREAEAELPTRYGKFTVRGYRDGETGAEHLALFFGGIDGSRSELCRVHSECLTGDALGSSRCDCGAQYDAAMRRIAEEGRGLLIYLRQEGRGIGLVNKMKAYALQDAGLDTVDANLALGFPADMRNYRAAAEILADFGISSVRLLTNNPDKVAALTAQNIVVSERISIEAGANPDNRRYLETKRRRMNHYLQGA</sequence>
<evidence type="ECO:0000256" key="7">
    <source>
        <dbReference type="ARBA" id="ARBA00022619"/>
    </source>
</evidence>
<feature type="compositionally biased region" description="Low complexity" evidence="15">
    <location>
        <begin position="206"/>
        <end position="225"/>
    </location>
</feature>
<comment type="similarity">
    <text evidence="14">Belongs to the GTP cyclohydrolase II family.</text>
</comment>
<accession>A0AAE3EIZ7</accession>
<dbReference type="Pfam" id="PF00925">
    <property type="entry name" value="GTP_cyclohydro2"/>
    <property type="match status" value="1"/>
</dbReference>
<dbReference type="EC" id="3.5.4.25" evidence="14"/>
<name>A0AAE3EIZ7_9SPIR</name>
<dbReference type="InterPro" id="IPR032677">
    <property type="entry name" value="GTP_cyclohydro_II"/>
</dbReference>
<evidence type="ECO:0000256" key="12">
    <source>
        <dbReference type="ARBA" id="ARBA00023134"/>
    </source>
</evidence>
<feature type="binding site" evidence="14">
    <location>
        <begin position="283"/>
        <end position="287"/>
    </location>
    <ligand>
        <name>GTP</name>
        <dbReference type="ChEBI" id="CHEBI:37565"/>
    </ligand>
</feature>
<comment type="cofactor">
    <cofactor evidence="14">
        <name>Zn(2+)</name>
        <dbReference type="ChEBI" id="CHEBI:29105"/>
    </cofactor>
    <text evidence="14">Binds 1 zinc ion per subunit.</text>
</comment>
<dbReference type="CDD" id="cd00641">
    <property type="entry name" value="GTP_cyclohydro2"/>
    <property type="match status" value="1"/>
</dbReference>
<dbReference type="Gene3D" id="3.90.870.10">
    <property type="entry name" value="DHBP synthase"/>
    <property type="match status" value="1"/>
</dbReference>
<dbReference type="PANTHER" id="PTHR21327:SF18">
    <property type="entry name" value="3,4-DIHYDROXY-2-BUTANONE 4-PHOSPHATE SYNTHASE"/>
    <property type="match status" value="1"/>
</dbReference>
<dbReference type="PANTHER" id="PTHR21327">
    <property type="entry name" value="GTP CYCLOHYDROLASE II-RELATED"/>
    <property type="match status" value="1"/>
</dbReference>
<dbReference type="RefSeq" id="WP_230754527.1">
    <property type="nucleotide sequence ID" value="NZ_JAINWA010000001.1"/>
</dbReference>
<dbReference type="NCBIfam" id="TIGR00506">
    <property type="entry name" value="ribB"/>
    <property type="match status" value="1"/>
</dbReference>
<organism evidence="17 18">
    <name type="scientific">Teretinema zuelzerae</name>
    <dbReference type="NCBI Taxonomy" id="156"/>
    <lineage>
        <taxon>Bacteria</taxon>
        <taxon>Pseudomonadati</taxon>
        <taxon>Spirochaetota</taxon>
        <taxon>Spirochaetia</taxon>
        <taxon>Spirochaetales</taxon>
        <taxon>Treponemataceae</taxon>
        <taxon>Teretinema</taxon>
    </lineage>
</organism>
<keyword evidence="11 14" id="KW-0862">Zinc</keyword>
<keyword evidence="10 14" id="KW-0378">Hydrolase</keyword>
<dbReference type="InterPro" id="IPR036144">
    <property type="entry name" value="RibA-like_sf"/>
</dbReference>
<evidence type="ECO:0000256" key="2">
    <source>
        <dbReference type="ARBA" id="ARBA00002284"/>
    </source>
</evidence>
<dbReference type="Proteomes" id="UP001198163">
    <property type="component" value="Unassembled WGS sequence"/>
</dbReference>
<dbReference type="GO" id="GO:0008270">
    <property type="term" value="F:zinc ion binding"/>
    <property type="evidence" value="ECO:0007669"/>
    <property type="project" value="UniProtKB-UniRule"/>
</dbReference>
<keyword evidence="7 14" id="KW-0686">Riboflavin biosynthesis</keyword>
<evidence type="ECO:0000256" key="6">
    <source>
        <dbReference type="ARBA" id="ARBA00008976"/>
    </source>
</evidence>
<dbReference type="GO" id="GO:0008686">
    <property type="term" value="F:3,4-dihydroxy-2-butanone-4-phosphate synthase activity"/>
    <property type="evidence" value="ECO:0007669"/>
    <property type="project" value="UniProtKB-EC"/>
</dbReference>
<feature type="domain" description="GTP cyclohydrolase II" evidence="16">
    <location>
        <begin position="239"/>
        <end position="403"/>
    </location>
</feature>
<comment type="caution">
    <text evidence="17">The sequence shown here is derived from an EMBL/GenBank/DDBJ whole genome shotgun (WGS) entry which is preliminary data.</text>
</comment>
<evidence type="ECO:0000256" key="9">
    <source>
        <dbReference type="ARBA" id="ARBA00022741"/>
    </source>
</evidence>
<dbReference type="NCBIfam" id="TIGR00505">
    <property type="entry name" value="ribA"/>
    <property type="match status" value="1"/>
</dbReference>
<evidence type="ECO:0000256" key="10">
    <source>
        <dbReference type="ARBA" id="ARBA00022801"/>
    </source>
</evidence>
<evidence type="ECO:0000256" key="15">
    <source>
        <dbReference type="SAM" id="MobiDB-lite"/>
    </source>
</evidence>
<evidence type="ECO:0000256" key="5">
    <source>
        <dbReference type="ARBA" id="ARBA00005520"/>
    </source>
</evidence>
<evidence type="ECO:0000313" key="17">
    <source>
        <dbReference type="EMBL" id="MCD1654353.1"/>
    </source>
</evidence>
<feature type="binding site" evidence="14">
    <location>
        <position position="299"/>
    </location>
    <ligand>
        <name>Zn(2+)</name>
        <dbReference type="ChEBI" id="CHEBI:29105"/>
        <note>catalytic</note>
    </ligand>
</feature>
<dbReference type="FunFam" id="3.40.50.10990:FF:000002">
    <property type="entry name" value="GTP cyclohydrolase-2"/>
    <property type="match status" value="1"/>
</dbReference>
<dbReference type="SUPFAM" id="SSF142695">
    <property type="entry name" value="RibA-like"/>
    <property type="match status" value="1"/>
</dbReference>
<dbReference type="InterPro" id="IPR000926">
    <property type="entry name" value="RibA"/>
</dbReference>
<dbReference type="EMBL" id="JAINWA010000001">
    <property type="protein sequence ID" value="MCD1654353.1"/>
    <property type="molecule type" value="Genomic_DNA"/>
</dbReference>
<dbReference type="GO" id="GO:0003935">
    <property type="term" value="F:GTP cyclohydrolase II activity"/>
    <property type="evidence" value="ECO:0007669"/>
    <property type="project" value="UniProtKB-UniRule"/>
</dbReference>
<dbReference type="AlphaFoldDB" id="A0AAE3EIZ7"/>
<evidence type="ECO:0000256" key="14">
    <source>
        <dbReference type="HAMAP-Rule" id="MF_00179"/>
    </source>
</evidence>
<comment type="similarity">
    <text evidence="6">In the C-terminal section; belongs to the GTP cyclohydrolase II family.</text>
</comment>
<evidence type="ECO:0000313" key="18">
    <source>
        <dbReference type="Proteomes" id="UP001198163"/>
    </source>
</evidence>
<evidence type="ECO:0000256" key="13">
    <source>
        <dbReference type="ARBA" id="ARBA00049295"/>
    </source>
</evidence>
<dbReference type="HAMAP" id="MF_00179">
    <property type="entry name" value="RibA"/>
    <property type="match status" value="1"/>
</dbReference>
<evidence type="ECO:0000256" key="1">
    <source>
        <dbReference type="ARBA" id="ARBA00000141"/>
    </source>
</evidence>
<dbReference type="InterPro" id="IPR000422">
    <property type="entry name" value="DHBP_synthase_RibB"/>
</dbReference>
<feature type="active site" description="Proton acceptor" evidence="14">
    <location>
        <position position="360"/>
    </location>
</feature>